<keyword evidence="4" id="KW-0325">Glycoprotein</keyword>
<comment type="similarity">
    <text evidence="1 6">Belongs to the glycosyltransferase 37 family.</text>
</comment>
<dbReference type="Proteomes" id="UP000822688">
    <property type="component" value="Chromosome 11"/>
</dbReference>
<evidence type="ECO:0000256" key="3">
    <source>
        <dbReference type="ARBA" id="ARBA00022679"/>
    </source>
</evidence>
<feature type="transmembrane region" description="Helical" evidence="6">
    <location>
        <begin position="21"/>
        <end position="41"/>
    </location>
</feature>
<dbReference type="PANTHER" id="PTHR31889:SF86">
    <property type="entry name" value="FUCOSYLTRANSFERASE"/>
    <property type="match status" value="1"/>
</dbReference>
<evidence type="ECO:0000256" key="6">
    <source>
        <dbReference type="RuleBase" id="RU367004"/>
    </source>
</evidence>
<dbReference type="EC" id="2.4.1.-" evidence="6"/>
<evidence type="ECO:0000256" key="4">
    <source>
        <dbReference type="ARBA" id="ARBA00023180"/>
    </source>
</evidence>
<keyword evidence="6" id="KW-0333">Golgi apparatus</keyword>
<keyword evidence="8" id="KW-1185">Reference proteome</keyword>
<keyword evidence="6" id="KW-1133">Transmembrane helix</keyword>
<keyword evidence="6" id="KW-0812">Transmembrane</keyword>
<organism evidence="7 8">
    <name type="scientific">Ceratodon purpureus</name>
    <name type="common">Fire moss</name>
    <name type="synonym">Dicranum purpureum</name>
    <dbReference type="NCBI Taxonomy" id="3225"/>
    <lineage>
        <taxon>Eukaryota</taxon>
        <taxon>Viridiplantae</taxon>
        <taxon>Streptophyta</taxon>
        <taxon>Embryophyta</taxon>
        <taxon>Bryophyta</taxon>
        <taxon>Bryophytina</taxon>
        <taxon>Bryopsida</taxon>
        <taxon>Dicranidae</taxon>
        <taxon>Pseudoditrichales</taxon>
        <taxon>Ditrichaceae</taxon>
        <taxon>Ceratodon</taxon>
    </lineage>
</organism>
<comment type="subcellular location">
    <subcellularLocation>
        <location evidence="6">Golgi apparatus</location>
        <location evidence="6">Golgi stack membrane</location>
        <topology evidence="6">Single-pass type II membrane protein</topology>
    </subcellularLocation>
</comment>
<dbReference type="Pfam" id="PF03254">
    <property type="entry name" value="XG_FTase"/>
    <property type="match status" value="1"/>
</dbReference>
<accession>A0A8T0GH15</accession>
<evidence type="ECO:0000256" key="1">
    <source>
        <dbReference type="ARBA" id="ARBA00010481"/>
    </source>
</evidence>
<evidence type="ECO:0000256" key="2">
    <source>
        <dbReference type="ARBA" id="ARBA00022676"/>
    </source>
</evidence>
<dbReference type="AlphaFoldDB" id="A0A8T0GH15"/>
<keyword evidence="3 6" id="KW-0808">Transferase</keyword>
<reference evidence="7 8" key="1">
    <citation type="submission" date="2020-06" db="EMBL/GenBank/DDBJ databases">
        <title>WGS assembly of Ceratodon purpureus strain R40.</title>
        <authorList>
            <person name="Carey S.B."/>
            <person name="Jenkins J."/>
            <person name="Shu S."/>
            <person name="Lovell J.T."/>
            <person name="Sreedasyam A."/>
            <person name="Maumus F."/>
            <person name="Tiley G.P."/>
            <person name="Fernandez-Pozo N."/>
            <person name="Barry K."/>
            <person name="Chen C."/>
            <person name="Wang M."/>
            <person name="Lipzen A."/>
            <person name="Daum C."/>
            <person name="Saski C.A."/>
            <person name="Payton A.C."/>
            <person name="Mcbreen J.C."/>
            <person name="Conrad R.E."/>
            <person name="Kollar L.M."/>
            <person name="Olsson S."/>
            <person name="Huttunen S."/>
            <person name="Landis J.B."/>
            <person name="Wickett N.J."/>
            <person name="Johnson M.G."/>
            <person name="Rensing S.A."/>
            <person name="Grimwood J."/>
            <person name="Schmutz J."/>
            <person name="Mcdaniel S.F."/>
        </authorList>
    </citation>
    <scope>NUCLEOTIDE SEQUENCE [LARGE SCALE GENOMIC DNA]</scope>
    <source>
        <strain evidence="7 8">R40</strain>
    </source>
</reference>
<evidence type="ECO:0000256" key="5">
    <source>
        <dbReference type="ARBA" id="ARBA00023316"/>
    </source>
</evidence>
<keyword evidence="5 6" id="KW-0961">Cell wall biogenesis/degradation</keyword>
<sequence>MGSPTFQKTKPVSSVDRLQVYRVWGVTIAVITVVVFSSIFITSDLSPLGIINGTSPQEQIDLIAKQQVSESIAPRNDAVVQAFVAELQQATAHATGKDSEGNWFQQSQWNRDYPCLSRTELPQKYSRRNYVRDLAPNPQWRAVLREYAKLHRTCMRKVGNVTAYFMSRNTSLDCQFTVVDTDEIGIGNRFLVIASAVLYSILTKRVVLLAGDEDFIPEGLLCEPFEGSSWRGFDVNRIVTPYRGGENPFWNNSGSFHSRIDEAVKDGKPFDDYAVANIDAQSWVGQPHSRFYCDVEQENYKNVTFMYLTGMLYFLPKLFTVPSFRPVLEALFPDRMALTSILREVMLPADEVWTRVQRMEQTYLEDRVDRRLGVQLRYRGGWGEYNGKFHTIAGRVLQCALDNNILPPMVKNTERGNNEPALAMRMITVFVASLYEGVKNNLTETFLRHPTATGDAVKVVQLSSEGDQKFGKLVYQGALAEVLTLSFSDHLFVTPKSTFSGLAQAYGGVVPWFIDWRDNITESGPCTRAQTVDVCFQAPFDYNIKCPYDHERHDKNISEVYPDVQPCLAVDTGGLQLITKNDMSMELLR</sequence>
<dbReference type="GO" id="GO:0008107">
    <property type="term" value="F:galactoside 2-alpha-L-fucosyltransferase activity"/>
    <property type="evidence" value="ECO:0007669"/>
    <property type="project" value="InterPro"/>
</dbReference>
<gene>
    <name evidence="7" type="ORF">KC19_11G132100</name>
</gene>
<dbReference type="EMBL" id="CM026432">
    <property type="protein sequence ID" value="KAG0557459.1"/>
    <property type="molecule type" value="Genomic_DNA"/>
</dbReference>
<keyword evidence="2 6" id="KW-0328">Glycosyltransferase</keyword>
<dbReference type="GO" id="GO:0042546">
    <property type="term" value="P:cell wall biogenesis"/>
    <property type="evidence" value="ECO:0007669"/>
    <property type="project" value="InterPro"/>
</dbReference>
<name>A0A8T0GH15_CERPU</name>
<comment type="function">
    <text evidence="6">May be involved in cell wall biosynthesis.</text>
</comment>
<dbReference type="InterPro" id="IPR004938">
    <property type="entry name" value="XG_FTase"/>
</dbReference>
<dbReference type="GO" id="GO:0032580">
    <property type="term" value="C:Golgi cisterna membrane"/>
    <property type="evidence" value="ECO:0007669"/>
    <property type="project" value="UniProtKB-SubCell"/>
</dbReference>
<evidence type="ECO:0000313" key="7">
    <source>
        <dbReference type="EMBL" id="KAG0557459.1"/>
    </source>
</evidence>
<proteinExistence type="inferred from homology"/>
<dbReference type="GO" id="GO:0071555">
    <property type="term" value="P:cell wall organization"/>
    <property type="evidence" value="ECO:0007669"/>
    <property type="project" value="UniProtKB-UniRule"/>
</dbReference>
<keyword evidence="6" id="KW-0472">Membrane</keyword>
<dbReference type="GO" id="GO:0009969">
    <property type="term" value="P:xyloglucan biosynthetic process"/>
    <property type="evidence" value="ECO:0007669"/>
    <property type="project" value="TreeGrafter"/>
</dbReference>
<comment type="caution">
    <text evidence="7">The sequence shown here is derived from an EMBL/GenBank/DDBJ whole genome shotgun (WGS) entry which is preliminary data.</text>
</comment>
<protein>
    <recommendedName>
        <fullName evidence="6">Fucosyltransferase</fullName>
        <ecNumber evidence="6">2.4.1.-</ecNumber>
    </recommendedName>
</protein>
<dbReference type="PANTHER" id="PTHR31889">
    <property type="entry name" value="FUCOSYLTRANSFERASE 2-RELATED"/>
    <property type="match status" value="1"/>
</dbReference>
<evidence type="ECO:0000313" key="8">
    <source>
        <dbReference type="Proteomes" id="UP000822688"/>
    </source>
</evidence>